<protein>
    <recommendedName>
        <fullName evidence="6">Gram-positive cocci surface proteins LPxTG domain-containing protein</fullName>
    </recommendedName>
</protein>
<keyword evidence="2" id="KW-1133">Transmembrane helix</keyword>
<dbReference type="AlphaFoldDB" id="A0A0J6XQN6"/>
<organism evidence="4 5">
    <name type="scientific">Streptomyces roseus</name>
    <dbReference type="NCBI Taxonomy" id="66430"/>
    <lineage>
        <taxon>Bacteria</taxon>
        <taxon>Bacillati</taxon>
        <taxon>Actinomycetota</taxon>
        <taxon>Actinomycetes</taxon>
        <taxon>Kitasatosporales</taxon>
        <taxon>Streptomycetaceae</taxon>
        <taxon>Streptomyces</taxon>
    </lineage>
</organism>
<feature type="region of interest" description="Disordered" evidence="1">
    <location>
        <begin position="334"/>
        <end position="369"/>
    </location>
</feature>
<feature type="transmembrane region" description="Helical" evidence="2">
    <location>
        <begin position="396"/>
        <end position="416"/>
    </location>
</feature>
<dbReference type="RefSeq" id="WP_048475784.1">
    <property type="nucleotide sequence ID" value="NZ_JBIRUD010000002.1"/>
</dbReference>
<reference evidence="4 5" key="1">
    <citation type="submission" date="2015-06" db="EMBL/GenBank/DDBJ databases">
        <title>Recapitulation of the evolution of biosynthetic gene clusters reveals hidden chemical diversity on bacterial genomes.</title>
        <authorList>
            <person name="Cruz-Morales P."/>
            <person name="Martinez-Guerrero C."/>
            <person name="Morales-Escalante M.A."/>
            <person name="Yanez-Guerra L.A."/>
            <person name="Kopp J.F."/>
            <person name="Feldmann J."/>
            <person name="Ramos-Aboites H.E."/>
            <person name="Barona-Gomez F."/>
        </authorList>
    </citation>
    <scope>NUCLEOTIDE SEQUENCE [LARGE SCALE GENOMIC DNA]</scope>
    <source>
        <strain evidence="4 5">ATCC 31245</strain>
    </source>
</reference>
<accession>A0A0J6XQN6</accession>
<evidence type="ECO:0000256" key="1">
    <source>
        <dbReference type="SAM" id="MobiDB-lite"/>
    </source>
</evidence>
<keyword evidence="2" id="KW-0472">Membrane</keyword>
<evidence type="ECO:0008006" key="6">
    <source>
        <dbReference type="Google" id="ProtNLM"/>
    </source>
</evidence>
<keyword evidence="2" id="KW-0812">Transmembrane</keyword>
<dbReference type="PATRIC" id="fig|66430.4.peg.3920"/>
<dbReference type="OrthoDB" id="4130845at2"/>
<gene>
    <name evidence="4" type="ORF">ACS04_07775</name>
</gene>
<keyword evidence="3" id="KW-0732">Signal</keyword>
<proteinExistence type="predicted"/>
<evidence type="ECO:0000256" key="3">
    <source>
        <dbReference type="SAM" id="SignalP"/>
    </source>
</evidence>
<name>A0A0J6XQN6_9ACTN</name>
<dbReference type="EMBL" id="LFML01000029">
    <property type="protein sequence ID" value="KMO98470.1"/>
    <property type="molecule type" value="Genomic_DNA"/>
</dbReference>
<feature type="chain" id="PRO_5005284462" description="Gram-positive cocci surface proteins LPxTG domain-containing protein" evidence="3">
    <location>
        <begin position="36"/>
        <end position="424"/>
    </location>
</feature>
<keyword evidence="5" id="KW-1185">Reference proteome</keyword>
<dbReference type="PROSITE" id="PS51318">
    <property type="entry name" value="TAT"/>
    <property type="match status" value="1"/>
</dbReference>
<feature type="signal peptide" evidence="3">
    <location>
        <begin position="1"/>
        <end position="35"/>
    </location>
</feature>
<evidence type="ECO:0000313" key="4">
    <source>
        <dbReference type="EMBL" id="KMO98470.1"/>
    </source>
</evidence>
<dbReference type="Proteomes" id="UP000035932">
    <property type="component" value="Unassembled WGS sequence"/>
</dbReference>
<evidence type="ECO:0000313" key="5">
    <source>
        <dbReference type="Proteomes" id="UP000035932"/>
    </source>
</evidence>
<dbReference type="NCBIfam" id="TIGR01167">
    <property type="entry name" value="LPXTG_anchor"/>
    <property type="match status" value="1"/>
</dbReference>
<evidence type="ECO:0000256" key="2">
    <source>
        <dbReference type="SAM" id="Phobius"/>
    </source>
</evidence>
<dbReference type="InterPro" id="IPR006311">
    <property type="entry name" value="TAT_signal"/>
</dbReference>
<sequence length="424" mass="43357">MSARTATRRSFRTAAATAVVATVAGTVLLPLSAHAAPADDNHAALKLAMSAPVPSGPLTRGGATETFELTATNTTDKASSFHPWLLLHGAGASPLGQSDVVFKVEGVTAPATESSIGQQDGEWQGLFRPAGKPGGEGFEIPAGAKMTWKVTIGLGKSYPTTNGDFELKATSYSGEVAEGNAASLTFKTDPSVKTGKLETAFKNVGDCKGVPALQCREMDLTYRLTGDGAFKTALYTSLGVNFGSNVKVPNLQLEMLVDGKWQGVSTADPYSFMLPTIPAGFSAASGERVLHLRTSFGPNTDYKKATEVTLQASVGLAEGNTYEFSGAETKFQLAPATATTSPSPTPSKSATAQPSASASPSPSSSTTAVVAANTNTKATGTTGSLAHTGADSNTGLYAGLAAALVALGGAAAWLGARRRRATRA</sequence>
<comment type="caution">
    <text evidence="4">The sequence shown here is derived from an EMBL/GenBank/DDBJ whole genome shotgun (WGS) entry which is preliminary data.</text>
</comment>